<keyword evidence="10" id="KW-1185">Reference proteome</keyword>
<feature type="site" description="Important for tRNA non-discrimination" evidence="7">
    <location>
        <position position="87"/>
    </location>
</feature>
<dbReference type="NCBIfam" id="TIGR00459">
    <property type="entry name" value="aspS_bact"/>
    <property type="match status" value="1"/>
</dbReference>
<dbReference type="Gene3D" id="3.30.1360.30">
    <property type="entry name" value="GAD-like domain"/>
    <property type="match status" value="1"/>
</dbReference>
<dbReference type="RefSeq" id="WP_184210938.1">
    <property type="nucleotide sequence ID" value="NZ_JACHIF010000008.1"/>
</dbReference>
<feature type="domain" description="Aminoacyl-transfer RNA synthetases class-II family profile" evidence="8">
    <location>
        <begin position="145"/>
        <end position="644"/>
    </location>
</feature>
<dbReference type="GO" id="GO:0004815">
    <property type="term" value="F:aspartate-tRNA ligase activity"/>
    <property type="evidence" value="ECO:0007669"/>
    <property type="project" value="UniProtKB-UniRule"/>
</dbReference>
<dbReference type="Proteomes" id="UP000534294">
    <property type="component" value="Unassembled WGS sequence"/>
</dbReference>
<feature type="binding site" evidence="7">
    <location>
        <begin position="224"/>
        <end position="226"/>
    </location>
    <ligand>
        <name>ATP</name>
        <dbReference type="ChEBI" id="CHEBI:30616"/>
    </ligand>
</feature>
<dbReference type="Pfam" id="PF01336">
    <property type="entry name" value="tRNA_anti-codon"/>
    <property type="match status" value="1"/>
</dbReference>
<dbReference type="InterPro" id="IPR004364">
    <property type="entry name" value="Aa-tRNA-synt_II"/>
</dbReference>
<feature type="region of interest" description="Aspartate" evidence="7">
    <location>
        <begin position="202"/>
        <end position="205"/>
    </location>
</feature>
<dbReference type="InterPro" id="IPR012340">
    <property type="entry name" value="NA-bd_OB-fold"/>
</dbReference>
<dbReference type="PANTHER" id="PTHR22594:SF5">
    <property type="entry name" value="ASPARTATE--TRNA LIGASE, MITOCHONDRIAL"/>
    <property type="match status" value="1"/>
</dbReference>
<dbReference type="InterPro" id="IPR006195">
    <property type="entry name" value="aa-tRNA-synth_II"/>
</dbReference>
<evidence type="ECO:0000256" key="4">
    <source>
        <dbReference type="ARBA" id="ARBA00022840"/>
    </source>
</evidence>
<keyword evidence="6 7" id="KW-0030">Aminoacyl-tRNA synthetase</keyword>
<dbReference type="GO" id="GO:0006422">
    <property type="term" value="P:aspartyl-tRNA aminoacylation"/>
    <property type="evidence" value="ECO:0007669"/>
    <property type="project" value="UniProtKB-UniRule"/>
</dbReference>
<feature type="binding site" evidence="7">
    <location>
        <position position="571"/>
    </location>
    <ligand>
        <name>ATP</name>
        <dbReference type="ChEBI" id="CHEBI:30616"/>
    </ligand>
</feature>
<feature type="site" description="Important for tRNA non-discrimination" evidence="7">
    <location>
        <position position="35"/>
    </location>
</feature>
<name>A0A7W7YN98_9BACT</name>
<evidence type="ECO:0000256" key="5">
    <source>
        <dbReference type="ARBA" id="ARBA00022917"/>
    </source>
</evidence>
<dbReference type="InterPro" id="IPR002312">
    <property type="entry name" value="Asp/Asn-tRNA-synth_IIb"/>
</dbReference>
<dbReference type="InterPro" id="IPR004365">
    <property type="entry name" value="NA-bd_OB_tRNA"/>
</dbReference>
<dbReference type="InterPro" id="IPR047089">
    <property type="entry name" value="Asp-tRNA-ligase_1_N"/>
</dbReference>
<feature type="binding site" evidence="7">
    <location>
        <position position="233"/>
    </location>
    <ligand>
        <name>ATP</name>
        <dbReference type="ChEBI" id="CHEBI:30616"/>
    </ligand>
</feature>
<gene>
    <name evidence="7" type="primary">aspS</name>
    <name evidence="9" type="ORF">HNQ64_003582</name>
</gene>
<feature type="binding site" evidence="7">
    <location>
        <begin position="623"/>
        <end position="626"/>
    </location>
    <ligand>
        <name>ATP</name>
        <dbReference type="ChEBI" id="CHEBI:30616"/>
    </ligand>
</feature>
<sequence>MIPNAYRSLHCNAVRPEHIGQTVTLCGWVNSARDHGGVIFIDLRDREGLTQVVFRPEENAEVAAQSHVLRDEDVVQIIGKVSARLTGTENAKLPTGTVEVVALELKVLNKSDVLPFHLDRELSNEDMRMKYRYLDLRRARMNYNIRARHKMTTAARNYLDSKDFIEVETPILSNPTPEGARDFLVPARLSPSKFFALPQAPQQYKQLLMVAGLEGYFQIARCFRDEDLRADRQPEFTQIDIEASFIEQNDIIGLVEGLIFEMFSAGYKTKLGPSNTKRGDLPGLNEAINEFIKTDDKLEFERYMRGLIPQTFPRITYQEAMDRYGSDKPDTRYGLEITDMADVFAESGFKIFRSTLENGGVVRAINAKGFADITTGQMIRLNELAIQAGMKVKQLAFIKVESSPAGVLEYKSPLWKFFGEEEQKALIAKLNVEENDIVFFYAGSWEDACNILGRTRLEIISMMKADWQLLLDGKTTPGGLLPSDSLTDLLDHPQTSSRYTTRYEVFKATDKLNFLWVVDFPLLAYSPEDQSWVAVHHPFTRPKAEDVPLLEAGEYGKVRAEAYDVVLNGYELGGGSIRIHESDLQAKMFSVLGVTPEEQQLKFSHILEAFKFGAPPHGGLALGLDRIAMLVCGEESIREVIAFPKNNKACDLMTDSPTNVDFKALRELYIQSTWKEKKAEAASGTVPVAPTI</sequence>
<dbReference type="EMBL" id="JACHIF010000008">
    <property type="protein sequence ID" value="MBB5039310.1"/>
    <property type="molecule type" value="Genomic_DNA"/>
</dbReference>
<dbReference type="InterPro" id="IPR029351">
    <property type="entry name" value="GAD_dom"/>
</dbReference>
<dbReference type="SUPFAM" id="SSF55261">
    <property type="entry name" value="GAD domain-like"/>
    <property type="match status" value="1"/>
</dbReference>
<evidence type="ECO:0000256" key="7">
    <source>
        <dbReference type="HAMAP-Rule" id="MF_00044"/>
    </source>
</evidence>
<comment type="function">
    <text evidence="7">Aspartyl-tRNA synthetase with relaxed tRNA specificity since it is able to aspartylate not only its cognate tRNA(Asp) but also tRNA(Asn). Reaction proceeds in two steps: L-aspartate is first activated by ATP to form Asp-AMP and then transferred to the acceptor end of tRNA(Asp/Asn).</text>
</comment>
<comment type="catalytic activity">
    <reaction evidence="7">
        <text>tRNA(Asx) + L-aspartate + ATP = L-aspartyl-tRNA(Asx) + AMP + diphosphate</text>
        <dbReference type="Rhea" id="RHEA:18349"/>
        <dbReference type="Rhea" id="RHEA-COMP:9710"/>
        <dbReference type="Rhea" id="RHEA-COMP:9711"/>
        <dbReference type="ChEBI" id="CHEBI:29991"/>
        <dbReference type="ChEBI" id="CHEBI:30616"/>
        <dbReference type="ChEBI" id="CHEBI:33019"/>
        <dbReference type="ChEBI" id="CHEBI:78442"/>
        <dbReference type="ChEBI" id="CHEBI:78516"/>
        <dbReference type="ChEBI" id="CHEBI:456215"/>
        <dbReference type="EC" id="6.1.1.23"/>
    </reaction>
</comment>
<dbReference type="PRINTS" id="PR01042">
    <property type="entry name" value="TRNASYNTHASP"/>
</dbReference>
<comment type="caution">
    <text evidence="9">The sequence shown here is derived from an EMBL/GenBank/DDBJ whole genome shotgun (WGS) entry which is preliminary data.</text>
</comment>
<comment type="similarity">
    <text evidence="1 7">Belongs to the class-II aminoacyl-tRNA synthetase family. Type 1 subfamily.</text>
</comment>
<dbReference type="GO" id="GO:0050560">
    <property type="term" value="F:aspartate-tRNA(Asn) ligase activity"/>
    <property type="evidence" value="ECO:0007669"/>
    <property type="project" value="UniProtKB-EC"/>
</dbReference>
<dbReference type="SUPFAM" id="SSF50249">
    <property type="entry name" value="Nucleic acid-binding proteins"/>
    <property type="match status" value="1"/>
</dbReference>
<dbReference type="Pfam" id="PF02938">
    <property type="entry name" value="GAD"/>
    <property type="match status" value="1"/>
</dbReference>
<dbReference type="GO" id="GO:0003676">
    <property type="term" value="F:nucleic acid binding"/>
    <property type="evidence" value="ECO:0007669"/>
    <property type="project" value="InterPro"/>
</dbReference>
<keyword evidence="7" id="KW-0963">Cytoplasm</keyword>
<dbReference type="PROSITE" id="PS50862">
    <property type="entry name" value="AA_TRNA_LIGASE_II"/>
    <property type="match status" value="1"/>
</dbReference>
<dbReference type="EC" id="6.1.1.23" evidence="7"/>
<dbReference type="InterPro" id="IPR047090">
    <property type="entry name" value="AspRS_core"/>
</dbReference>
<dbReference type="InterPro" id="IPR045864">
    <property type="entry name" value="aa-tRNA-synth_II/BPL/LPL"/>
</dbReference>
<feature type="binding site" evidence="7">
    <location>
        <position position="178"/>
    </location>
    <ligand>
        <name>L-aspartate</name>
        <dbReference type="ChEBI" id="CHEBI:29991"/>
    </ligand>
</feature>
<evidence type="ECO:0000256" key="1">
    <source>
        <dbReference type="ARBA" id="ARBA00006303"/>
    </source>
</evidence>
<dbReference type="Gene3D" id="2.40.50.140">
    <property type="entry name" value="Nucleic acid-binding proteins"/>
    <property type="match status" value="1"/>
</dbReference>
<dbReference type="AlphaFoldDB" id="A0A7W7YN98"/>
<dbReference type="GO" id="GO:0005524">
    <property type="term" value="F:ATP binding"/>
    <property type="evidence" value="ECO:0007669"/>
    <property type="project" value="UniProtKB-UniRule"/>
</dbReference>
<keyword evidence="3 7" id="KW-0547">Nucleotide-binding</keyword>
<dbReference type="SUPFAM" id="SSF55681">
    <property type="entry name" value="Class II aaRS and biotin synthetases"/>
    <property type="match status" value="1"/>
</dbReference>
<comment type="subunit">
    <text evidence="7">Homodimer.</text>
</comment>
<evidence type="ECO:0000313" key="10">
    <source>
        <dbReference type="Proteomes" id="UP000534294"/>
    </source>
</evidence>
<accession>A0A7W7YN98</accession>
<evidence type="ECO:0000256" key="3">
    <source>
        <dbReference type="ARBA" id="ARBA00022741"/>
    </source>
</evidence>
<evidence type="ECO:0000259" key="8">
    <source>
        <dbReference type="PROSITE" id="PS50862"/>
    </source>
</evidence>
<comment type="subcellular location">
    <subcellularLocation>
        <location evidence="7">Cytoplasm</location>
    </subcellularLocation>
</comment>
<feature type="binding site" evidence="7">
    <location>
        <position position="536"/>
    </location>
    <ligand>
        <name>L-aspartate</name>
        <dbReference type="ChEBI" id="CHEBI:29991"/>
    </ligand>
</feature>
<dbReference type="PANTHER" id="PTHR22594">
    <property type="entry name" value="ASPARTYL/LYSYL-TRNA SYNTHETASE"/>
    <property type="match status" value="1"/>
</dbReference>
<organism evidence="9 10">
    <name type="scientific">Prosthecobacter dejongeii</name>
    <dbReference type="NCBI Taxonomy" id="48465"/>
    <lineage>
        <taxon>Bacteria</taxon>
        <taxon>Pseudomonadati</taxon>
        <taxon>Verrucomicrobiota</taxon>
        <taxon>Verrucomicrobiia</taxon>
        <taxon>Verrucomicrobiales</taxon>
        <taxon>Verrucomicrobiaceae</taxon>
        <taxon>Prosthecobacter</taxon>
    </lineage>
</organism>
<keyword evidence="2 7" id="KW-0436">Ligase</keyword>
<dbReference type="HAMAP" id="MF_00044">
    <property type="entry name" value="Asp_tRNA_synth_type1"/>
    <property type="match status" value="1"/>
</dbReference>
<keyword evidence="4 7" id="KW-0067">ATP-binding</keyword>
<dbReference type="InterPro" id="IPR004115">
    <property type="entry name" value="GAD-like_sf"/>
</dbReference>
<dbReference type="GO" id="GO:0005737">
    <property type="term" value="C:cytoplasm"/>
    <property type="evidence" value="ECO:0007669"/>
    <property type="project" value="UniProtKB-SubCell"/>
</dbReference>
<feature type="binding site" evidence="7">
    <location>
        <position position="578"/>
    </location>
    <ligand>
        <name>L-aspartate</name>
        <dbReference type="ChEBI" id="CHEBI:29991"/>
    </ligand>
</feature>
<evidence type="ECO:0000256" key="2">
    <source>
        <dbReference type="ARBA" id="ARBA00022598"/>
    </source>
</evidence>
<dbReference type="CDD" id="cd04317">
    <property type="entry name" value="EcAspRS_like_N"/>
    <property type="match status" value="1"/>
</dbReference>
<dbReference type="InterPro" id="IPR004524">
    <property type="entry name" value="Asp-tRNA-ligase_1"/>
</dbReference>
<dbReference type="Pfam" id="PF00152">
    <property type="entry name" value="tRNA-synt_2"/>
    <property type="match status" value="1"/>
</dbReference>
<dbReference type="Gene3D" id="3.30.930.10">
    <property type="entry name" value="Bira Bifunctional Protein, Domain 2"/>
    <property type="match status" value="2"/>
</dbReference>
<reference evidence="9 10" key="1">
    <citation type="submission" date="2020-08" db="EMBL/GenBank/DDBJ databases">
        <title>Genomic Encyclopedia of Type Strains, Phase IV (KMG-IV): sequencing the most valuable type-strain genomes for metagenomic binning, comparative biology and taxonomic classification.</title>
        <authorList>
            <person name="Goeker M."/>
        </authorList>
    </citation>
    <scope>NUCLEOTIDE SEQUENCE [LARGE SCALE GENOMIC DNA]</scope>
    <source>
        <strain evidence="9 10">DSM 12251</strain>
    </source>
</reference>
<keyword evidence="5 7" id="KW-0648">Protein biosynthesis</keyword>
<protein>
    <recommendedName>
        <fullName evidence="7">Aspartate--tRNA(Asp/Asn) ligase</fullName>
        <ecNumber evidence="7">6.1.1.23</ecNumber>
    </recommendedName>
    <alternativeName>
        <fullName evidence="7">Aspartyl-tRNA synthetase</fullName>
        <shortName evidence="7">AspRS</shortName>
    </alternativeName>
    <alternativeName>
        <fullName evidence="7">Non-discriminating aspartyl-tRNA synthetase</fullName>
        <shortName evidence="7">ND-AspRS</shortName>
    </alternativeName>
</protein>
<feature type="binding site" evidence="7">
    <location>
        <position position="224"/>
    </location>
    <ligand>
        <name>L-aspartate</name>
        <dbReference type="ChEBI" id="CHEBI:29991"/>
    </ligand>
</feature>
<evidence type="ECO:0000313" key="9">
    <source>
        <dbReference type="EMBL" id="MBB5039310.1"/>
    </source>
</evidence>
<evidence type="ECO:0000256" key="6">
    <source>
        <dbReference type="ARBA" id="ARBA00023146"/>
    </source>
</evidence>
<proteinExistence type="inferred from homology"/>
<dbReference type="CDD" id="cd00777">
    <property type="entry name" value="AspRS_core"/>
    <property type="match status" value="1"/>
</dbReference>